<evidence type="ECO:0000256" key="12">
    <source>
        <dbReference type="ARBA" id="ARBA00023128"/>
    </source>
</evidence>
<dbReference type="PANTHER" id="PTHR11435:SF1">
    <property type="entry name" value="NADH-UBIQUINONE OXIDOREDUCTASE CHAIN 6"/>
    <property type="match status" value="1"/>
</dbReference>
<accession>A0A6H0EWZ0</accession>
<geneLocation type="mitochondrion" evidence="17"/>
<keyword evidence="9" id="KW-0249">Electron transport</keyword>
<keyword evidence="12 17" id="KW-0496">Mitochondrion</keyword>
<dbReference type="InterPro" id="IPR050269">
    <property type="entry name" value="ComplexI_Subunit6"/>
</dbReference>
<keyword evidence="7 16" id="KW-0812">Transmembrane</keyword>
<name>A0A6H0EWZ0_9HEXA</name>
<protein>
    <recommendedName>
        <fullName evidence="4">NADH-ubiquinone oxidoreductase chain 6</fullName>
        <ecNumber evidence="3">7.1.1.2</ecNumber>
    </recommendedName>
    <alternativeName>
        <fullName evidence="14">NADH dehydrogenase subunit 6</fullName>
    </alternativeName>
</protein>
<dbReference type="PANTHER" id="PTHR11435">
    <property type="entry name" value="NADH UBIQUINONE OXIDOREDUCTASE SUBUNIT ND6"/>
    <property type="match status" value="1"/>
</dbReference>
<evidence type="ECO:0000256" key="9">
    <source>
        <dbReference type="ARBA" id="ARBA00022982"/>
    </source>
</evidence>
<evidence type="ECO:0000256" key="8">
    <source>
        <dbReference type="ARBA" id="ARBA00022967"/>
    </source>
</evidence>
<evidence type="ECO:0000256" key="11">
    <source>
        <dbReference type="ARBA" id="ARBA00023027"/>
    </source>
</evidence>
<evidence type="ECO:0000256" key="16">
    <source>
        <dbReference type="SAM" id="Phobius"/>
    </source>
</evidence>
<comment type="similarity">
    <text evidence="2">Belongs to the complex I subunit 6 family.</text>
</comment>
<evidence type="ECO:0000256" key="2">
    <source>
        <dbReference type="ARBA" id="ARBA00005698"/>
    </source>
</evidence>
<keyword evidence="10 16" id="KW-1133">Transmembrane helix</keyword>
<evidence type="ECO:0000256" key="6">
    <source>
        <dbReference type="ARBA" id="ARBA00022660"/>
    </source>
</evidence>
<dbReference type="GO" id="GO:0008137">
    <property type="term" value="F:NADH dehydrogenase (ubiquinone) activity"/>
    <property type="evidence" value="ECO:0007669"/>
    <property type="project" value="UniProtKB-EC"/>
</dbReference>
<feature type="transmembrane region" description="Helical" evidence="16">
    <location>
        <begin position="89"/>
        <end position="107"/>
    </location>
</feature>
<organism evidence="17">
    <name type="scientific">Sminthurides bifidus</name>
    <dbReference type="NCBI Taxonomy" id="2584528"/>
    <lineage>
        <taxon>Eukaryota</taxon>
        <taxon>Metazoa</taxon>
        <taxon>Ecdysozoa</taxon>
        <taxon>Arthropoda</taxon>
        <taxon>Hexapoda</taxon>
        <taxon>Collembola</taxon>
        <taxon>Symphypleona</taxon>
        <taxon>Sminthurididae</taxon>
        <taxon>Sminthurides</taxon>
    </lineage>
</organism>
<dbReference type="EC" id="7.1.1.2" evidence="3"/>
<evidence type="ECO:0000256" key="3">
    <source>
        <dbReference type="ARBA" id="ARBA00012944"/>
    </source>
</evidence>
<dbReference type="GO" id="GO:0031966">
    <property type="term" value="C:mitochondrial membrane"/>
    <property type="evidence" value="ECO:0007669"/>
    <property type="project" value="UniProtKB-SubCell"/>
</dbReference>
<feature type="transmembrane region" description="Helical" evidence="16">
    <location>
        <begin position="127"/>
        <end position="150"/>
    </location>
</feature>
<evidence type="ECO:0000256" key="10">
    <source>
        <dbReference type="ARBA" id="ARBA00022989"/>
    </source>
</evidence>
<keyword evidence="11" id="KW-0520">NAD</keyword>
<evidence type="ECO:0000256" key="5">
    <source>
        <dbReference type="ARBA" id="ARBA00022448"/>
    </source>
</evidence>
<evidence type="ECO:0000256" key="4">
    <source>
        <dbReference type="ARBA" id="ARBA00021095"/>
    </source>
</evidence>
<comment type="subcellular location">
    <subcellularLocation>
        <location evidence="1">Mitochondrion membrane</location>
        <topology evidence="1">Multi-pass membrane protein</topology>
    </subcellularLocation>
</comment>
<feature type="transmembrane region" description="Helical" evidence="16">
    <location>
        <begin position="6"/>
        <end position="25"/>
    </location>
</feature>
<sequence>MKNWILFISVVTFNFLCISFISSWAPLLSAMCIVFMSLDICFLMTYLTYTSWFSYILFLIFLGGLMVLFTYMCSVAPNEFTKPELVKKMWYALLYSLMAFMVVEWNPNLWTKTTESSIQFMTYSMNLSIMIISIVYLLLTLIVAVNISSYKYGPIRAKKN</sequence>
<proteinExistence type="inferred from homology"/>
<evidence type="ECO:0000256" key="15">
    <source>
        <dbReference type="ARBA" id="ARBA00049551"/>
    </source>
</evidence>
<dbReference type="EMBL" id="MK423964">
    <property type="protein sequence ID" value="QIT06540.1"/>
    <property type="molecule type" value="Genomic_DNA"/>
</dbReference>
<keyword evidence="6" id="KW-0679">Respiratory chain</keyword>
<reference evidence="17" key="1">
    <citation type="submission" date="2019-01" db="EMBL/GenBank/DDBJ databases">
        <title>Mitochondrial phylogenomics of Collembola.</title>
        <authorList>
            <person name="Sun X."/>
            <person name="Xie Z.-J."/>
            <person name="Dong J."/>
            <person name="Yu D.-Y."/>
        </authorList>
    </citation>
    <scope>NUCLEOTIDE SEQUENCE</scope>
</reference>
<evidence type="ECO:0000313" key="17">
    <source>
        <dbReference type="EMBL" id="QIT06540.1"/>
    </source>
</evidence>
<gene>
    <name evidence="17" type="primary">ND6</name>
</gene>
<evidence type="ECO:0000256" key="7">
    <source>
        <dbReference type="ARBA" id="ARBA00022692"/>
    </source>
</evidence>
<evidence type="ECO:0000256" key="14">
    <source>
        <dbReference type="ARBA" id="ARBA00031019"/>
    </source>
</evidence>
<keyword evidence="8" id="KW-1278">Translocase</keyword>
<comment type="catalytic activity">
    <reaction evidence="15">
        <text>a ubiquinone + NADH + 5 H(+)(in) = a ubiquinol + NAD(+) + 4 H(+)(out)</text>
        <dbReference type="Rhea" id="RHEA:29091"/>
        <dbReference type="Rhea" id="RHEA-COMP:9565"/>
        <dbReference type="Rhea" id="RHEA-COMP:9566"/>
        <dbReference type="ChEBI" id="CHEBI:15378"/>
        <dbReference type="ChEBI" id="CHEBI:16389"/>
        <dbReference type="ChEBI" id="CHEBI:17976"/>
        <dbReference type="ChEBI" id="CHEBI:57540"/>
        <dbReference type="ChEBI" id="CHEBI:57945"/>
        <dbReference type="EC" id="7.1.1.2"/>
    </reaction>
</comment>
<keyword evidence="5" id="KW-0813">Transport</keyword>
<evidence type="ECO:0000256" key="1">
    <source>
        <dbReference type="ARBA" id="ARBA00004225"/>
    </source>
</evidence>
<dbReference type="AlphaFoldDB" id="A0A6H0EWZ0"/>
<keyword evidence="13 16" id="KW-0472">Membrane</keyword>
<evidence type="ECO:0000256" key="13">
    <source>
        <dbReference type="ARBA" id="ARBA00023136"/>
    </source>
</evidence>
<feature type="transmembrane region" description="Helical" evidence="16">
    <location>
        <begin position="55"/>
        <end position="77"/>
    </location>
</feature>